<organism evidence="3 4">
    <name type="scientific">Silvania confinis</name>
    <dbReference type="NCBI Taxonomy" id="2926470"/>
    <lineage>
        <taxon>Bacteria</taxon>
        <taxon>Pseudomonadati</taxon>
        <taxon>Pseudomonadota</taxon>
        <taxon>Gammaproteobacteria</taxon>
        <taxon>Enterobacterales</taxon>
        <taxon>Enterobacteriaceae</taxon>
        <taxon>Silvania</taxon>
    </lineage>
</organism>
<keyword evidence="1" id="KW-0732">Signal</keyword>
<feature type="signal peptide" evidence="1">
    <location>
        <begin position="1"/>
        <end position="22"/>
    </location>
</feature>
<dbReference type="InterPro" id="IPR011050">
    <property type="entry name" value="Pectin_lyase_fold/virulence"/>
</dbReference>
<dbReference type="InterPro" id="IPR012334">
    <property type="entry name" value="Pectin_lyas_fold"/>
</dbReference>
<sequence length="593" mass="61399">MFKFKLSYVALAAALTSTCVFADPVSYTHRSGANVVDIEAPNAAGVSHNLYREFNVSDKGMVLNNSGVDVNHDKLGNIAKNNNLINGAASVIINEVISNKSSALNGFIEVNGQKADVVIANPNGISCSGCNFINTDKVTMTTGKVNLGNDGSLKSYDVTGGNISVDAYGMFANDSLVLLMADTIRLNGGVHAKNAVVSVGNFSYDDAAGTVTSHNKSATLIQTLIPEYSLDISNIGGIKANNITMMGNNLGFGVRNKGSIITNTSLAMSINGNLINEGSITNNGFVAQIATAGELKNSGNITTNNIAMITANGALNNSGNIVNNLQMGISAGGSIENTGTIKSAKTLIVNTNGDLNTKSGSWLQAGEQLAISTLGNVNNGGSTSAKYTTVNFGGSSLNVTGNLSGNSGLAITSLQNGTVGTGAIYNNGSISGGDLTIQTKAALKQHGNLVADKSLSIKSGTVDNTYYISAPELNIVSNHTRNMATISGNNLDISSQQGIHNEGIFNASNNLTLSATNGSDITNYNTLQAGGVMTLNARKVENGGYKCGFMNFKTCNVGTIKTDKLILNSSHSYASNMGGNQQFKSAEINKISN</sequence>
<reference evidence="3" key="1">
    <citation type="submission" date="2022-05" db="EMBL/GenBank/DDBJ databases">
        <title>Description of a novel species of Leclercia; Leclercia tamurae and the Proposal for a Novel Genus Silvania gen. nov. Containing Two Novel Species Silvania hatchlandensis sp. nov. and Silvania confinis sp. nov. Isolated from the Rhizosphere of Oak.</title>
        <authorList>
            <person name="Maddock D.W."/>
            <person name="Brady C.L."/>
            <person name="Denman S."/>
            <person name="Arnold D."/>
        </authorList>
    </citation>
    <scope>NUCLEOTIDE SEQUENCE</scope>
    <source>
        <strain evidence="3">H4N4</strain>
    </source>
</reference>
<dbReference type="Proteomes" id="UP001061282">
    <property type="component" value="Unassembled WGS sequence"/>
</dbReference>
<accession>A0A9J6QDL7</accession>
<dbReference type="InterPro" id="IPR008638">
    <property type="entry name" value="FhaB/CdiA-like_TPS"/>
</dbReference>
<evidence type="ECO:0000256" key="1">
    <source>
        <dbReference type="SAM" id="SignalP"/>
    </source>
</evidence>
<dbReference type="SUPFAM" id="SSF51126">
    <property type="entry name" value="Pectin lyase-like"/>
    <property type="match status" value="1"/>
</dbReference>
<dbReference type="Pfam" id="PF05860">
    <property type="entry name" value="TPS"/>
    <property type="match status" value="1"/>
</dbReference>
<gene>
    <name evidence="3" type="ORF">M8013_17875</name>
</gene>
<dbReference type="SMART" id="SM00912">
    <property type="entry name" value="Haemagg_act"/>
    <property type="match status" value="1"/>
</dbReference>
<keyword evidence="4" id="KW-1185">Reference proteome</keyword>
<dbReference type="AlphaFoldDB" id="A0A9J6QDL7"/>
<feature type="chain" id="PRO_5039954769" evidence="1">
    <location>
        <begin position="23"/>
        <end position="593"/>
    </location>
</feature>
<name>A0A9J6QDL7_9ENTR</name>
<protein>
    <submittedName>
        <fullName evidence="3">Filamentous hemagglutinin N-terminal domain-containing protein</fullName>
    </submittedName>
</protein>
<evidence type="ECO:0000313" key="4">
    <source>
        <dbReference type="Proteomes" id="UP001061282"/>
    </source>
</evidence>
<dbReference type="EMBL" id="JAMGZJ010000078">
    <property type="protein sequence ID" value="MCU6670607.1"/>
    <property type="molecule type" value="Genomic_DNA"/>
</dbReference>
<dbReference type="Gene3D" id="2.160.20.10">
    <property type="entry name" value="Single-stranded right-handed beta-helix, Pectin lyase-like"/>
    <property type="match status" value="1"/>
</dbReference>
<proteinExistence type="predicted"/>
<dbReference type="NCBIfam" id="TIGR01901">
    <property type="entry name" value="adhes_NPXG"/>
    <property type="match status" value="1"/>
</dbReference>
<evidence type="ECO:0000313" key="3">
    <source>
        <dbReference type="EMBL" id="MCU6670607.1"/>
    </source>
</evidence>
<feature type="domain" description="Filamentous haemagglutinin FhaB/tRNA nuclease CdiA-like TPS" evidence="2">
    <location>
        <begin position="30"/>
        <end position="150"/>
    </location>
</feature>
<comment type="caution">
    <text evidence="3">The sequence shown here is derived from an EMBL/GenBank/DDBJ whole genome shotgun (WGS) entry which is preliminary data.</text>
</comment>
<dbReference type="RefSeq" id="WP_271269142.1">
    <property type="nucleotide sequence ID" value="NZ_JAMGZJ010000078.1"/>
</dbReference>
<evidence type="ECO:0000259" key="2">
    <source>
        <dbReference type="SMART" id="SM00912"/>
    </source>
</evidence>